<evidence type="ECO:0000313" key="2">
    <source>
        <dbReference type="EMBL" id="KAG0143991.1"/>
    </source>
</evidence>
<feature type="region of interest" description="Disordered" evidence="1">
    <location>
        <begin position="437"/>
        <end position="687"/>
    </location>
</feature>
<evidence type="ECO:0000256" key="1">
    <source>
        <dbReference type="SAM" id="MobiDB-lite"/>
    </source>
</evidence>
<feature type="region of interest" description="Disordered" evidence="1">
    <location>
        <begin position="138"/>
        <end position="402"/>
    </location>
</feature>
<feature type="compositionally biased region" description="Acidic residues" evidence="1">
    <location>
        <begin position="142"/>
        <end position="151"/>
    </location>
</feature>
<feature type="compositionally biased region" description="Basic and acidic residues" evidence="1">
    <location>
        <begin position="291"/>
        <end position="300"/>
    </location>
</feature>
<feature type="compositionally biased region" description="Basic and acidic residues" evidence="1">
    <location>
        <begin position="507"/>
        <end position="521"/>
    </location>
</feature>
<reference evidence="2" key="1">
    <citation type="submission" date="2013-11" db="EMBL/GenBank/DDBJ databases">
        <title>Genome sequence of the fusiform rust pathogen reveals effectors for host alternation and coevolution with pine.</title>
        <authorList>
            <consortium name="DOE Joint Genome Institute"/>
            <person name="Smith K."/>
            <person name="Pendleton A."/>
            <person name="Kubisiak T."/>
            <person name="Anderson C."/>
            <person name="Salamov A."/>
            <person name="Aerts A."/>
            <person name="Riley R."/>
            <person name="Clum A."/>
            <person name="Lindquist E."/>
            <person name="Ence D."/>
            <person name="Campbell M."/>
            <person name="Kronenberg Z."/>
            <person name="Feau N."/>
            <person name="Dhillon B."/>
            <person name="Hamelin R."/>
            <person name="Burleigh J."/>
            <person name="Smith J."/>
            <person name="Yandell M."/>
            <person name="Nelson C."/>
            <person name="Grigoriev I."/>
            <person name="Davis J."/>
        </authorList>
    </citation>
    <scope>NUCLEOTIDE SEQUENCE</scope>
    <source>
        <strain evidence="2">G11</strain>
    </source>
</reference>
<accession>A0A9P6T9D1</accession>
<feature type="compositionally biased region" description="Polar residues" evidence="1">
    <location>
        <begin position="80"/>
        <end position="121"/>
    </location>
</feature>
<feature type="compositionally biased region" description="Basic residues" evidence="1">
    <location>
        <begin position="541"/>
        <end position="559"/>
    </location>
</feature>
<feature type="compositionally biased region" description="Polar residues" evidence="1">
    <location>
        <begin position="1"/>
        <end position="15"/>
    </location>
</feature>
<dbReference type="Proteomes" id="UP000886653">
    <property type="component" value="Unassembled WGS sequence"/>
</dbReference>
<feature type="compositionally biased region" description="Low complexity" evidence="1">
    <location>
        <begin position="566"/>
        <end position="579"/>
    </location>
</feature>
<evidence type="ECO:0000313" key="3">
    <source>
        <dbReference type="Proteomes" id="UP000886653"/>
    </source>
</evidence>
<dbReference type="EMBL" id="MU167305">
    <property type="protein sequence ID" value="KAG0143991.1"/>
    <property type="molecule type" value="Genomic_DNA"/>
</dbReference>
<name>A0A9P6T9D1_9BASI</name>
<comment type="caution">
    <text evidence="2">The sequence shown here is derived from an EMBL/GenBank/DDBJ whole genome shotgun (WGS) entry which is preliminary data.</text>
</comment>
<feature type="compositionally biased region" description="Basic and acidic residues" evidence="1">
    <location>
        <begin position="270"/>
        <end position="282"/>
    </location>
</feature>
<gene>
    <name evidence="2" type="ORF">CROQUDRAFT_660522</name>
</gene>
<feature type="compositionally biased region" description="Basic and acidic residues" evidence="1">
    <location>
        <begin position="360"/>
        <end position="382"/>
    </location>
</feature>
<sequence>MSPQPTNSTHSSLHSRLNHQPKLNFKQPPHPSTHTHTHNLTNLKTPLYHKRPGKGRFTGQRPDYSLTNSSFKPLFGPGSKKSNLSDSTFNHHNQSNENPMSTATLNRSHSALQSHSPQTTLEPIKVSSNELENFQEVSYADESSDDDDSEAIADALLGRTRNSGLLLGRMKPVRKVGQAGQAHKEDGEVSDEDVGKAQNAQQKIVKADGEDQDALSRKASLLSRMAHDAHLSGGPQDKMSGQHQRGKSPPYVSLLERLPPSTAPRGHLHPNADRRVLNERTRNSFSAQANDHLDRHREPENMFGDQSSTSHKPPLQSSQAPRPDSRSSTVPHSLFPVHESNDHGYRKEDGIDGLISSIMHKPDGSPDECSHPHHRQTKEDSRFTVLTHPPQPKPPSLSHRLESHQNAIKLADQEGRSMVENKQGQNGLLARIGEQSIRSGTPAREANTIPSVPAPAGLRDRLGLSLTSTSSTIPTSKSLLERTIPKPIHPAPLQLGRRSPDTASTSEFRHSSRYEDHKPNIDRGLSPRPSADWRRTSNAMHLKRRYRSRSRSPGGRRGRYSPPPLSASSRGRSPLSPRYRYSRSRYSRSPPLYERRRSPPRGPRNYRRLPSPAHSTSSRRRDSQLSPRSHISAMPHSAREHHHHYQRDLSSSQPTPTLPAPVESERPKAEAKQRALTPPSLRGPPTITPPKNVSILISNLPSSLELKPLDVFHHLTETLYPNDRAPGVPYELTLYRFAGTSRMCGELRFHSEADARSFEKRARKNWKDEWGDTEARFEFVVVDRDRTPWPGYSVTY</sequence>
<feature type="compositionally biased region" description="Low complexity" evidence="1">
    <location>
        <begin position="32"/>
        <end position="46"/>
    </location>
</feature>
<feature type="region of interest" description="Disordered" evidence="1">
    <location>
        <begin position="1"/>
        <end position="121"/>
    </location>
</feature>
<feature type="compositionally biased region" description="Basic and acidic residues" evidence="1">
    <location>
        <begin position="339"/>
        <end position="350"/>
    </location>
</feature>
<feature type="compositionally biased region" description="Polar residues" evidence="1">
    <location>
        <begin position="304"/>
        <end position="331"/>
    </location>
</feature>
<feature type="compositionally biased region" description="Low complexity" evidence="1">
    <location>
        <begin position="464"/>
        <end position="478"/>
    </location>
</feature>
<dbReference type="AlphaFoldDB" id="A0A9P6T9D1"/>
<dbReference type="OrthoDB" id="2507849at2759"/>
<organism evidence="2 3">
    <name type="scientific">Cronartium quercuum f. sp. fusiforme G11</name>
    <dbReference type="NCBI Taxonomy" id="708437"/>
    <lineage>
        <taxon>Eukaryota</taxon>
        <taxon>Fungi</taxon>
        <taxon>Dikarya</taxon>
        <taxon>Basidiomycota</taxon>
        <taxon>Pucciniomycotina</taxon>
        <taxon>Pucciniomycetes</taxon>
        <taxon>Pucciniales</taxon>
        <taxon>Coleosporiaceae</taxon>
        <taxon>Cronartium</taxon>
    </lineage>
</organism>
<keyword evidence="3" id="KW-1185">Reference proteome</keyword>
<protein>
    <submittedName>
        <fullName evidence="2">Uncharacterized protein</fullName>
    </submittedName>
</protein>
<proteinExistence type="predicted"/>
<feature type="compositionally biased region" description="Basic and acidic residues" evidence="1">
    <location>
        <begin position="663"/>
        <end position="673"/>
    </location>
</feature>